<dbReference type="EMBL" id="JAGVWC010000010">
    <property type="protein sequence ID" value="MBS3061786.1"/>
    <property type="molecule type" value="Genomic_DNA"/>
</dbReference>
<organism evidence="1 2">
    <name type="scientific">Candidatus Iainarchaeum sp</name>
    <dbReference type="NCBI Taxonomy" id="3101447"/>
    <lineage>
        <taxon>Archaea</taxon>
        <taxon>Candidatus Iainarchaeota</taxon>
        <taxon>Candidatus Iainarchaeia</taxon>
        <taxon>Candidatus Iainarchaeales</taxon>
        <taxon>Candidatus Iainarchaeaceae</taxon>
        <taxon>Candidatus Iainarchaeum</taxon>
    </lineage>
</organism>
<evidence type="ECO:0000313" key="1">
    <source>
        <dbReference type="EMBL" id="MBS3061786.1"/>
    </source>
</evidence>
<gene>
    <name evidence="1" type="ORF">J4215_04360</name>
</gene>
<reference evidence="1" key="2">
    <citation type="submission" date="2021-05" db="EMBL/GenBank/DDBJ databases">
        <title>Protein family content uncovers lineage relationships and bacterial pathway maintenance mechanisms in DPANN archaea.</title>
        <authorList>
            <person name="Castelle C.J."/>
            <person name="Meheust R."/>
            <person name="Jaffe A.L."/>
            <person name="Seitz K."/>
            <person name="Gong X."/>
            <person name="Baker B.J."/>
            <person name="Banfield J.F."/>
        </authorList>
    </citation>
    <scope>NUCLEOTIDE SEQUENCE</scope>
    <source>
        <strain evidence="1">RIFCSPLOWO2_01_FULL_AR10_48_17</strain>
    </source>
</reference>
<comment type="caution">
    <text evidence="1">The sequence shown here is derived from an EMBL/GenBank/DDBJ whole genome shotgun (WGS) entry which is preliminary data.</text>
</comment>
<protein>
    <submittedName>
        <fullName evidence="1">Uncharacterized protein</fullName>
    </submittedName>
</protein>
<dbReference type="AlphaFoldDB" id="A0A8T4LFX2"/>
<dbReference type="Proteomes" id="UP000675968">
    <property type="component" value="Unassembled WGS sequence"/>
</dbReference>
<evidence type="ECO:0000313" key="2">
    <source>
        <dbReference type="Proteomes" id="UP000675968"/>
    </source>
</evidence>
<proteinExistence type="predicted"/>
<name>A0A8T4LFX2_9ARCH</name>
<reference evidence="1" key="1">
    <citation type="submission" date="2021-03" db="EMBL/GenBank/DDBJ databases">
        <authorList>
            <person name="Jaffe A."/>
        </authorList>
    </citation>
    <scope>NUCLEOTIDE SEQUENCE</scope>
    <source>
        <strain evidence="1">RIFCSPLOWO2_01_FULL_AR10_48_17</strain>
    </source>
</reference>
<sequence length="111" mass="12696">MKKPFLLSKKVHSGGIAIRLNELAALKIMHQKIAPNTFSMEHYSKVFNVLTLGDCTIHEISQFAELNEKTVEYLIQNLAQNHIVNRNDHIVHLNCSPQWLLSQLQKNGGHR</sequence>
<accession>A0A8T4LFX2</accession>